<feature type="compositionally biased region" description="Polar residues" evidence="1">
    <location>
        <begin position="1"/>
        <end position="10"/>
    </location>
</feature>
<feature type="compositionally biased region" description="Low complexity" evidence="1">
    <location>
        <begin position="60"/>
        <end position="80"/>
    </location>
</feature>
<dbReference type="OrthoDB" id="10665137at2759"/>
<gene>
    <name evidence="2" type="ORF">BDZ90DRAFT_230477</name>
</gene>
<dbReference type="Proteomes" id="UP000245884">
    <property type="component" value="Unassembled WGS sequence"/>
</dbReference>
<protein>
    <submittedName>
        <fullName evidence="2">Uncharacterized protein</fullName>
    </submittedName>
</protein>
<dbReference type="GeneID" id="37027306"/>
<feature type="region of interest" description="Disordered" evidence="1">
    <location>
        <begin position="1"/>
        <end position="83"/>
    </location>
</feature>
<dbReference type="AlphaFoldDB" id="A0A316UZ64"/>
<feature type="region of interest" description="Disordered" evidence="1">
    <location>
        <begin position="336"/>
        <end position="394"/>
    </location>
</feature>
<feature type="region of interest" description="Disordered" evidence="1">
    <location>
        <begin position="131"/>
        <end position="322"/>
    </location>
</feature>
<feature type="compositionally biased region" description="Basic and acidic residues" evidence="1">
    <location>
        <begin position="132"/>
        <end position="147"/>
    </location>
</feature>
<feature type="compositionally biased region" description="Polar residues" evidence="1">
    <location>
        <begin position="336"/>
        <end position="349"/>
    </location>
</feature>
<proteinExistence type="predicted"/>
<accession>A0A316UZ64</accession>
<reference evidence="2 3" key="1">
    <citation type="journal article" date="2018" name="Mol. Biol. Evol.">
        <title>Broad Genomic Sampling Reveals a Smut Pathogenic Ancestry of the Fungal Clade Ustilaginomycotina.</title>
        <authorList>
            <person name="Kijpornyongpan T."/>
            <person name="Mondo S.J."/>
            <person name="Barry K."/>
            <person name="Sandor L."/>
            <person name="Lee J."/>
            <person name="Lipzen A."/>
            <person name="Pangilinan J."/>
            <person name="LaButti K."/>
            <person name="Hainaut M."/>
            <person name="Henrissat B."/>
            <person name="Grigoriev I.V."/>
            <person name="Spatafora J.W."/>
            <person name="Aime M.C."/>
        </authorList>
    </citation>
    <scope>NUCLEOTIDE SEQUENCE [LARGE SCALE GENOMIC DNA]</scope>
    <source>
        <strain evidence="2 3">MCA 5214</strain>
    </source>
</reference>
<sequence length="394" mass="39466">MVTSRSTSPAMSILPALPSNTIQQPQPRRPRKVGAFRSPLASSDGNSNAAGRSTGEGGDSSARPTAAGSSSSSSSPRYSPYPTPVALFQLLDTSSTKESEHLLAPYNTRYPGAPGTALFKAREAAAKQALAARREAEKRQREKDELVRLGVGEKMGKRARDSVKRSESPYPAGNASASTSAVGTPATRKSARGGKAVAGENRRGHGSRGSSVARSVNGSVGPDSIHGSGSGDLLTVPGATGSTSSNGRVRRPISRGASPIPLTAHASNGSAVEPMNGSSSSTTRRSGKSPEQQTPVKTNGSGNSAGASGGAGGGVGGVAAPSGPLAAALTAQPFQSSPLARDSVSSFPSTPDGGGNLAVGGRGAENLSPPDGASGRRAGSRSPRLAARELAVVR</sequence>
<feature type="compositionally biased region" description="Low complexity" evidence="1">
    <location>
        <begin position="372"/>
        <end position="385"/>
    </location>
</feature>
<feature type="compositionally biased region" description="Gly residues" evidence="1">
    <location>
        <begin position="307"/>
        <end position="317"/>
    </location>
</feature>
<evidence type="ECO:0000313" key="3">
    <source>
        <dbReference type="Proteomes" id="UP000245884"/>
    </source>
</evidence>
<evidence type="ECO:0000256" key="1">
    <source>
        <dbReference type="SAM" id="MobiDB-lite"/>
    </source>
</evidence>
<dbReference type="EMBL" id="KZ819663">
    <property type="protein sequence ID" value="PWN29611.1"/>
    <property type="molecule type" value="Genomic_DNA"/>
</dbReference>
<name>A0A316UZ64_9BASI</name>
<organism evidence="2 3">
    <name type="scientific">Jaminaea rosea</name>
    <dbReference type="NCBI Taxonomy" id="1569628"/>
    <lineage>
        <taxon>Eukaryota</taxon>
        <taxon>Fungi</taxon>
        <taxon>Dikarya</taxon>
        <taxon>Basidiomycota</taxon>
        <taxon>Ustilaginomycotina</taxon>
        <taxon>Exobasidiomycetes</taxon>
        <taxon>Microstromatales</taxon>
        <taxon>Microstromatales incertae sedis</taxon>
        <taxon>Jaminaea</taxon>
    </lineage>
</organism>
<feature type="compositionally biased region" description="Gly residues" evidence="1">
    <location>
        <begin position="352"/>
        <end position="363"/>
    </location>
</feature>
<feature type="compositionally biased region" description="Basic and acidic residues" evidence="1">
    <location>
        <begin position="154"/>
        <end position="167"/>
    </location>
</feature>
<keyword evidence="3" id="KW-1185">Reference proteome</keyword>
<dbReference type="RefSeq" id="XP_025364223.1">
    <property type="nucleotide sequence ID" value="XM_025505483.1"/>
</dbReference>
<feature type="compositionally biased region" description="Polar residues" evidence="1">
    <location>
        <begin position="40"/>
        <end position="51"/>
    </location>
</feature>
<evidence type="ECO:0000313" key="2">
    <source>
        <dbReference type="EMBL" id="PWN29611.1"/>
    </source>
</evidence>
<feature type="compositionally biased region" description="Polar residues" evidence="1">
    <location>
        <begin position="208"/>
        <end position="218"/>
    </location>
</feature>